<dbReference type="Gene3D" id="1.10.390.10">
    <property type="entry name" value="Neutral Protease Domain 2"/>
    <property type="match status" value="1"/>
</dbReference>
<evidence type="ECO:0000313" key="2">
    <source>
        <dbReference type="Proteomes" id="UP000295210"/>
    </source>
</evidence>
<organism evidence="1 2">
    <name type="scientific">Acidipila rosea</name>
    <dbReference type="NCBI Taxonomy" id="768535"/>
    <lineage>
        <taxon>Bacteria</taxon>
        <taxon>Pseudomonadati</taxon>
        <taxon>Acidobacteriota</taxon>
        <taxon>Terriglobia</taxon>
        <taxon>Terriglobales</taxon>
        <taxon>Acidobacteriaceae</taxon>
        <taxon>Acidipila</taxon>
    </lineage>
</organism>
<name>A0A4R1L0E4_9BACT</name>
<dbReference type="Proteomes" id="UP000295210">
    <property type="component" value="Unassembled WGS sequence"/>
</dbReference>
<evidence type="ECO:0008006" key="3">
    <source>
        <dbReference type="Google" id="ProtNLM"/>
    </source>
</evidence>
<dbReference type="InterPro" id="IPR027268">
    <property type="entry name" value="Peptidase_M4/M1_CTD_sf"/>
</dbReference>
<gene>
    <name evidence="1" type="ORF">C7378_3507</name>
</gene>
<protein>
    <recommendedName>
        <fullName evidence="3">Peptidase MA superfamily protein</fullName>
    </recommendedName>
</protein>
<reference evidence="1 2" key="1">
    <citation type="submission" date="2019-03" db="EMBL/GenBank/DDBJ databases">
        <title>Genomic Encyclopedia of Type Strains, Phase IV (KMG-IV): sequencing the most valuable type-strain genomes for metagenomic binning, comparative biology and taxonomic classification.</title>
        <authorList>
            <person name="Goeker M."/>
        </authorList>
    </citation>
    <scope>NUCLEOTIDE SEQUENCE [LARGE SCALE GENOMIC DNA]</scope>
    <source>
        <strain evidence="1 2">DSM 103428</strain>
    </source>
</reference>
<keyword evidence="2" id="KW-1185">Reference proteome</keyword>
<accession>A0A4R1L0E4</accession>
<comment type="caution">
    <text evidence="1">The sequence shown here is derived from an EMBL/GenBank/DDBJ whole genome shotgun (WGS) entry which is preliminary data.</text>
</comment>
<sequence>MRDGNDLSANCVLQHCLKAFALFLASLLGMGHLLAQPAAYRTTDVLKVGSSSINVVISGAKPDVSYDMLLAYVGDAARAVSHYYGTFPVDRAQLQIVVVPGRAGVLQGTTWGDRDGFPAVVLLRIGEHTSQDDLRTDWKLTHEFVHTALPSLPDDQHWLEEGIATYVEPIARYQSGFLTKQQVWWGMVDGMPNGEPGNTDLGLDNTHTWGRTYWGGALFCLVADIQIRQQTKNALGLQDALAAIVRAHGSIKDEWPIERVLLVADKRTGTTVLEDLYKSWRATPVKVDLIGLWSQLGISNGPKGVLFDDSAHLADVRDSILHP</sequence>
<dbReference type="AlphaFoldDB" id="A0A4R1L0E4"/>
<evidence type="ECO:0000313" key="1">
    <source>
        <dbReference type="EMBL" id="TCK69759.1"/>
    </source>
</evidence>
<dbReference type="EMBL" id="SMGK01000008">
    <property type="protein sequence ID" value="TCK69759.1"/>
    <property type="molecule type" value="Genomic_DNA"/>
</dbReference>
<proteinExistence type="predicted"/>